<organism evidence="2 3">
    <name type="scientific">Methanocaldococcus infernus (strain DSM 11812 / JCM 15783 / ME)</name>
    <dbReference type="NCBI Taxonomy" id="573063"/>
    <lineage>
        <taxon>Archaea</taxon>
        <taxon>Methanobacteriati</taxon>
        <taxon>Methanobacteriota</taxon>
        <taxon>Methanomada group</taxon>
        <taxon>Methanococci</taxon>
        <taxon>Methanococcales</taxon>
        <taxon>Methanocaldococcaceae</taxon>
        <taxon>Methanocaldococcus</taxon>
    </lineage>
</organism>
<protein>
    <submittedName>
        <fullName evidence="2">Phosphoadenosine phosphosulfate reductase</fullName>
    </submittedName>
</protein>
<dbReference type="PROSITE" id="PS50890">
    <property type="entry name" value="PUA"/>
    <property type="match status" value="1"/>
</dbReference>
<dbReference type="Pfam" id="PF01507">
    <property type="entry name" value="PAPS_reduct"/>
    <property type="match status" value="1"/>
</dbReference>
<reference evidence="2" key="1">
    <citation type="submission" date="2010-04" db="EMBL/GenBank/DDBJ databases">
        <title>Complete sequence of Methanocaldococcus infernus ME.</title>
        <authorList>
            <consortium name="US DOE Joint Genome Institute"/>
            <person name="Lucas S."/>
            <person name="Copeland A."/>
            <person name="Lapidus A."/>
            <person name="Cheng J.-F."/>
            <person name="Bruce D."/>
            <person name="Goodwin L."/>
            <person name="Pitluck S."/>
            <person name="Munk A.C."/>
            <person name="Detter J.C."/>
            <person name="Han C."/>
            <person name="Tapia R."/>
            <person name="Land M."/>
            <person name="Hauser L."/>
            <person name="Kyrpides N."/>
            <person name="Mikhailova N."/>
            <person name="Sieprawska-Lupa M."/>
            <person name="Whitman W.B."/>
            <person name="Woyke T."/>
        </authorList>
    </citation>
    <scope>NUCLEOTIDE SEQUENCE [LARGE SCALE GENOMIC DNA]</scope>
    <source>
        <strain evidence="2">ME</strain>
    </source>
</reference>
<dbReference type="PANTHER" id="PTHR43196:SF2">
    <property type="entry name" value="PHOSPHOADENOSINE PHOSPHOSULFATE REDUCTASE"/>
    <property type="match status" value="1"/>
</dbReference>
<evidence type="ECO:0000259" key="1">
    <source>
        <dbReference type="SMART" id="SM00359"/>
    </source>
</evidence>
<dbReference type="AlphaFoldDB" id="D5VRA3"/>
<dbReference type="SMART" id="SM00359">
    <property type="entry name" value="PUA"/>
    <property type="match status" value="1"/>
</dbReference>
<dbReference type="SUPFAM" id="SSF52402">
    <property type="entry name" value="Adenine nucleotide alpha hydrolases-like"/>
    <property type="match status" value="1"/>
</dbReference>
<dbReference type="RefSeq" id="WP_013099852.1">
    <property type="nucleotide sequence ID" value="NC_014122.1"/>
</dbReference>
<dbReference type="HOGENOM" id="CLU_026622_0_0_2"/>
<dbReference type="GO" id="GO:0003824">
    <property type="term" value="F:catalytic activity"/>
    <property type="evidence" value="ECO:0007669"/>
    <property type="project" value="InterPro"/>
</dbReference>
<dbReference type="KEGG" id="mif:Metin_0436"/>
<name>D5VRA3_METIM</name>
<dbReference type="GO" id="GO:0003723">
    <property type="term" value="F:RNA binding"/>
    <property type="evidence" value="ECO:0007669"/>
    <property type="project" value="InterPro"/>
</dbReference>
<dbReference type="Proteomes" id="UP000002061">
    <property type="component" value="Chromosome"/>
</dbReference>
<sequence length="455" mass="53055">MKNYIGKIHVKWCQNCNVPLIGKRCGVCGEESFSVKLTPPGDARIGFKYDIEFINSIIKKEYGSEPLSGKKVILINKIPSEEESYEIIEDGVVKYLIYYNNGWKVKLKPYGALDIGKTKKFVKVENKVLDLLKNKKISILRPGILEIGEFERGDDVIILDEDNKVVGVGLSQVSSEEAKEMEKGKVVKVRGILKDEKRGEREYRDLEEAFKVMVEANKEVVEKYERNAIGFIRNTAKKINKKIIVPYSGGKDSLTTLILCLKALENFEVIFIDTGLEFPETLKNVEEVKNKFNLDIKVLKPKLSFWELVEKYGIPGRDYRWCSEELKLKPLKEYVKEEVLSFLGLRKYESYSRAKKKLIEKNTYIEKQINAYPIFHWSSLHVWLFLLKEKAPYNKLYEKGFDRIGCYLCPAMGLGEIERVKKFYPELWERFEKVLKKFFSEEEIRRGTWRVRKKA</sequence>
<dbReference type="Gene3D" id="2.30.130.10">
    <property type="entry name" value="PUA domain"/>
    <property type="match status" value="1"/>
</dbReference>
<feature type="domain" description="PUA" evidence="1">
    <location>
        <begin position="120"/>
        <end position="194"/>
    </location>
</feature>
<dbReference type="eggNOG" id="arCOG00073">
    <property type="taxonomic scope" value="Archaea"/>
</dbReference>
<dbReference type="InterPro" id="IPR036974">
    <property type="entry name" value="PUA_sf"/>
</dbReference>
<evidence type="ECO:0000313" key="3">
    <source>
        <dbReference type="Proteomes" id="UP000002061"/>
    </source>
</evidence>
<gene>
    <name evidence="2" type="ordered locus">Metin_0436</name>
</gene>
<proteinExistence type="predicted"/>
<dbReference type="NCBIfam" id="TIGR00451">
    <property type="entry name" value="unchar_dom_2"/>
    <property type="match status" value="1"/>
</dbReference>
<dbReference type="PANTHER" id="PTHR43196">
    <property type="entry name" value="SULFATE ADENYLYLTRANSFERASE SUBUNIT 2"/>
    <property type="match status" value="1"/>
</dbReference>
<dbReference type="InterPro" id="IPR050128">
    <property type="entry name" value="Sulfate_adenylyltrnsfr_sub2"/>
</dbReference>
<dbReference type="STRING" id="573063.Metin_0436"/>
<keyword evidence="3" id="KW-1185">Reference proteome</keyword>
<dbReference type="GeneID" id="9131440"/>
<dbReference type="EMBL" id="CP002009">
    <property type="protein sequence ID" value="ADG13106.1"/>
    <property type="molecule type" value="Genomic_DNA"/>
</dbReference>
<dbReference type="InterPro" id="IPR015947">
    <property type="entry name" value="PUA-like_sf"/>
</dbReference>
<dbReference type="InterPro" id="IPR002500">
    <property type="entry name" value="PAPS_reduct_dom"/>
</dbReference>
<dbReference type="Gene3D" id="3.40.50.620">
    <property type="entry name" value="HUPs"/>
    <property type="match status" value="1"/>
</dbReference>
<dbReference type="InterPro" id="IPR014729">
    <property type="entry name" value="Rossmann-like_a/b/a_fold"/>
</dbReference>
<dbReference type="SUPFAM" id="SSF88697">
    <property type="entry name" value="PUA domain-like"/>
    <property type="match status" value="1"/>
</dbReference>
<dbReference type="Pfam" id="PF01472">
    <property type="entry name" value="PUA"/>
    <property type="match status" value="1"/>
</dbReference>
<dbReference type="InterPro" id="IPR002478">
    <property type="entry name" value="PUA"/>
</dbReference>
<evidence type="ECO:0000313" key="2">
    <source>
        <dbReference type="EMBL" id="ADG13106.1"/>
    </source>
</evidence>
<dbReference type="OrthoDB" id="5817at2157"/>
<dbReference type="InterPro" id="IPR004521">
    <property type="entry name" value="Uncharacterised_CHP00451"/>
</dbReference>
<dbReference type="CDD" id="cd23947">
    <property type="entry name" value="PAPS_reductase-like_YbdN"/>
    <property type="match status" value="1"/>
</dbReference>
<accession>D5VRA3</accession>